<evidence type="ECO:0000256" key="2">
    <source>
        <dbReference type="ARBA" id="ARBA00022679"/>
    </source>
</evidence>
<comment type="caution">
    <text evidence="8">The sequence shown here is derived from an EMBL/GenBank/DDBJ whole genome shotgun (WGS) entry which is preliminary data.</text>
</comment>
<dbReference type="PANTHER" id="PTHR21060">
    <property type="entry name" value="ACETATE KINASE"/>
    <property type="match status" value="1"/>
</dbReference>
<comment type="function">
    <text evidence="6">Catalyzes the formation of acetyl phosphate from acetate and ATP. Can also catalyze the reverse reaction.</text>
</comment>
<protein>
    <recommendedName>
        <fullName evidence="6">Acetate kinase</fullName>
        <ecNumber evidence="6">2.7.2.1</ecNumber>
    </recommendedName>
    <alternativeName>
        <fullName evidence="6">Acetokinase</fullName>
    </alternativeName>
</protein>
<evidence type="ECO:0000313" key="9">
    <source>
        <dbReference type="Proteomes" id="UP000035618"/>
    </source>
</evidence>
<dbReference type="Proteomes" id="UP000035618">
    <property type="component" value="Unassembled WGS sequence"/>
</dbReference>
<evidence type="ECO:0000313" key="8">
    <source>
        <dbReference type="EMBL" id="KLA45960.1"/>
    </source>
</evidence>
<dbReference type="AlphaFoldDB" id="A0A837IQ54"/>
<dbReference type="GO" id="GO:0000287">
    <property type="term" value="F:magnesium ion binding"/>
    <property type="evidence" value="ECO:0007669"/>
    <property type="project" value="UniProtKB-UniRule"/>
</dbReference>
<comment type="catalytic activity">
    <reaction evidence="6">
        <text>acetate + ATP = acetyl phosphate + ADP</text>
        <dbReference type="Rhea" id="RHEA:11352"/>
        <dbReference type="ChEBI" id="CHEBI:22191"/>
        <dbReference type="ChEBI" id="CHEBI:30089"/>
        <dbReference type="ChEBI" id="CHEBI:30616"/>
        <dbReference type="ChEBI" id="CHEBI:456216"/>
        <dbReference type="EC" id="2.7.2.1"/>
    </reaction>
</comment>
<proteinExistence type="inferred from homology"/>
<feature type="active site" description="Proton donor/acceptor" evidence="6">
    <location>
        <position position="154"/>
    </location>
</feature>
<dbReference type="EC" id="2.7.2.1" evidence="6"/>
<dbReference type="GO" id="GO:0006083">
    <property type="term" value="P:acetate metabolic process"/>
    <property type="evidence" value="ECO:0007669"/>
    <property type="project" value="TreeGrafter"/>
</dbReference>
<dbReference type="GO" id="GO:0005737">
    <property type="term" value="C:cytoplasm"/>
    <property type="evidence" value="ECO:0007669"/>
    <property type="project" value="UniProtKB-SubCell"/>
</dbReference>
<dbReference type="InterPro" id="IPR043129">
    <property type="entry name" value="ATPase_NBD"/>
</dbReference>
<keyword evidence="4 6" id="KW-0418">Kinase</keyword>
<keyword evidence="3 6" id="KW-0547">Nucleotide-binding</keyword>
<evidence type="ECO:0000256" key="5">
    <source>
        <dbReference type="ARBA" id="ARBA00022840"/>
    </source>
</evidence>
<reference evidence="8 9" key="1">
    <citation type="journal article" date="2015" name="BMC Microbiol.">
        <title>Lactobacillus ruminis strains cluster according to their mammalian gut source.</title>
        <authorList>
            <person name="O' Donnell M.M."/>
            <person name="Harris H.M."/>
            <person name="Lynch D.B."/>
            <person name="Ross R.P."/>
            <person name="O'Toole P.W."/>
        </authorList>
    </citation>
    <scope>NUCLEOTIDE SEQUENCE [LARGE SCALE GENOMIC DNA]</scope>
    <source>
        <strain evidence="8 9">ATCC 27780</strain>
    </source>
</reference>
<accession>A0A837IQ54</accession>
<dbReference type="PROSITE" id="PS01076">
    <property type="entry name" value="ACETATE_KINASE_2"/>
    <property type="match status" value="1"/>
</dbReference>
<dbReference type="CDD" id="cd24010">
    <property type="entry name" value="ASKHA_NBD_AcK_PK"/>
    <property type="match status" value="1"/>
</dbReference>
<dbReference type="Pfam" id="PF00871">
    <property type="entry name" value="Acetate_kinase"/>
    <property type="match status" value="1"/>
</dbReference>
<comment type="similarity">
    <text evidence="1 6 7">Belongs to the acetokinase family.</text>
</comment>
<feature type="binding site" evidence="6">
    <location>
        <position position="17"/>
    </location>
    <ligand>
        <name>Mg(2+)</name>
        <dbReference type="ChEBI" id="CHEBI:18420"/>
    </ligand>
</feature>
<dbReference type="HAMAP" id="MF_00020">
    <property type="entry name" value="Acetate_kinase"/>
    <property type="match status" value="1"/>
</dbReference>
<comment type="subcellular location">
    <subcellularLocation>
        <location evidence="6">Cytoplasm</location>
    </subcellularLocation>
</comment>
<gene>
    <name evidence="6" type="primary">ackA</name>
    <name evidence="8" type="ORF">LRB_1149</name>
</gene>
<dbReference type="InterPro" id="IPR000890">
    <property type="entry name" value="Aliphatic_acid_kin_short-chain"/>
</dbReference>
<evidence type="ECO:0000256" key="4">
    <source>
        <dbReference type="ARBA" id="ARBA00022777"/>
    </source>
</evidence>
<dbReference type="Gene3D" id="3.30.420.40">
    <property type="match status" value="2"/>
</dbReference>
<dbReference type="PANTHER" id="PTHR21060:SF15">
    <property type="entry name" value="ACETATE KINASE-RELATED"/>
    <property type="match status" value="1"/>
</dbReference>
<dbReference type="InterPro" id="IPR023865">
    <property type="entry name" value="Aliphatic_acid_kinase_CS"/>
</dbReference>
<feature type="site" description="Transition state stabilizer" evidence="6">
    <location>
        <position position="186"/>
    </location>
</feature>
<feature type="binding site" evidence="6">
    <location>
        <position position="97"/>
    </location>
    <ligand>
        <name>substrate</name>
    </ligand>
</feature>
<evidence type="ECO:0000256" key="6">
    <source>
        <dbReference type="HAMAP-Rule" id="MF_00020"/>
    </source>
</evidence>
<feature type="binding site" evidence="6">
    <location>
        <begin position="289"/>
        <end position="291"/>
    </location>
    <ligand>
        <name>ATP</name>
        <dbReference type="ChEBI" id="CHEBI:30616"/>
    </ligand>
</feature>
<feature type="binding site" evidence="6">
    <location>
        <begin position="214"/>
        <end position="218"/>
    </location>
    <ligand>
        <name>ATP</name>
        <dbReference type="ChEBI" id="CHEBI:30616"/>
    </ligand>
</feature>
<feature type="binding site" evidence="6">
    <location>
        <position position="387"/>
    </location>
    <ligand>
        <name>Mg(2+)</name>
        <dbReference type="ChEBI" id="CHEBI:18420"/>
    </ligand>
</feature>
<keyword evidence="5 6" id="KW-0067">ATP-binding</keyword>
<sequence>MRNKNGGALVSNILLMNAGSSSVKWKLFELETEKVVAKGLVERMLMPGSKFEIKYGEQNFQETYDNLTYERACELIIEKIQKKGITSLEKIACVGHRVVAGGEKFRGATKIDAEKLEEIIEMSDHAPLHNPMEAKYIELMQKVMPDTPQYAVFDSTFFTDMPEMNAIFSLPYELTQKYGIRRYGEHGISHGYISHRCAELLEKPLEDLKLITLHLGSGSSISAVKDGKAYDSSMGFTPLTGVTMGTRCGDVDPSIVPFLMKKLDKSAEEILQLFNSESGLLGISGKSPDMRDIRANIDDSRCALAREIFINRIVKYVGSYYVEMGGADVLVFAGGIGENDPSLRRDVVSELACLGISLDEALNEKNAEGLISTKDSKAKVMIVPTNEELAMVQAIKEKL</sequence>
<feature type="binding site" evidence="6">
    <location>
        <begin position="335"/>
        <end position="339"/>
    </location>
    <ligand>
        <name>ATP</name>
        <dbReference type="ChEBI" id="CHEBI:30616"/>
    </ligand>
</feature>
<dbReference type="PRINTS" id="PR00471">
    <property type="entry name" value="ACETATEKNASE"/>
</dbReference>
<comment type="cofactor">
    <cofactor evidence="6">
        <name>Mg(2+)</name>
        <dbReference type="ChEBI" id="CHEBI:18420"/>
    </cofactor>
    <cofactor evidence="6">
        <name>Mn(2+)</name>
        <dbReference type="ChEBI" id="CHEBI:29035"/>
    </cofactor>
    <text evidence="6">Mg(2+). Can also accept Mn(2+).</text>
</comment>
<dbReference type="PROSITE" id="PS01075">
    <property type="entry name" value="ACETATE_KINASE_1"/>
    <property type="match status" value="1"/>
</dbReference>
<name>A0A837IQ54_9LACO</name>
<dbReference type="UniPathway" id="UPA00340">
    <property type="reaction ID" value="UER00458"/>
</dbReference>
<keyword evidence="6" id="KW-0963">Cytoplasm</keyword>
<dbReference type="SUPFAM" id="SSF53067">
    <property type="entry name" value="Actin-like ATPase domain"/>
    <property type="match status" value="2"/>
</dbReference>
<comment type="subunit">
    <text evidence="6">Homodimer.</text>
</comment>
<dbReference type="GO" id="GO:0008776">
    <property type="term" value="F:acetate kinase activity"/>
    <property type="evidence" value="ECO:0007669"/>
    <property type="project" value="UniProtKB-UniRule"/>
</dbReference>
<dbReference type="GO" id="GO:0005524">
    <property type="term" value="F:ATP binding"/>
    <property type="evidence" value="ECO:0007669"/>
    <property type="project" value="UniProtKB-KW"/>
</dbReference>
<organism evidence="8 9">
    <name type="scientific">Ligilactobacillus ruminis</name>
    <dbReference type="NCBI Taxonomy" id="1623"/>
    <lineage>
        <taxon>Bacteria</taxon>
        <taxon>Bacillati</taxon>
        <taxon>Bacillota</taxon>
        <taxon>Bacilli</taxon>
        <taxon>Lactobacillales</taxon>
        <taxon>Lactobacillaceae</taxon>
        <taxon>Ligilactobacillus</taxon>
    </lineage>
</organism>
<dbReference type="NCBIfam" id="TIGR00016">
    <property type="entry name" value="ackA"/>
    <property type="match status" value="1"/>
</dbReference>
<keyword evidence="6" id="KW-0460">Magnesium</keyword>
<comment type="pathway">
    <text evidence="6">Metabolic intermediate biosynthesis; acetyl-CoA biosynthesis; acetyl-CoA from acetate: step 1/2.</text>
</comment>
<feature type="binding site" evidence="6">
    <location>
        <position position="24"/>
    </location>
    <ligand>
        <name>ATP</name>
        <dbReference type="ChEBI" id="CHEBI:30616"/>
    </ligand>
</feature>
<evidence type="ECO:0000256" key="1">
    <source>
        <dbReference type="ARBA" id="ARBA00008748"/>
    </source>
</evidence>
<dbReference type="GO" id="GO:0006085">
    <property type="term" value="P:acetyl-CoA biosynthetic process"/>
    <property type="evidence" value="ECO:0007669"/>
    <property type="project" value="UniProtKB-UniRule"/>
</dbReference>
<feature type="site" description="Transition state stabilizer" evidence="6">
    <location>
        <position position="247"/>
    </location>
</feature>
<evidence type="ECO:0000256" key="7">
    <source>
        <dbReference type="RuleBase" id="RU003835"/>
    </source>
</evidence>
<evidence type="ECO:0000256" key="3">
    <source>
        <dbReference type="ARBA" id="ARBA00022741"/>
    </source>
</evidence>
<keyword evidence="2 6" id="KW-0808">Transferase</keyword>
<dbReference type="EMBL" id="JHAJ01000084">
    <property type="protein sequence ID" value="KLA45960.1"/>
    <property type="molecule type" value="Genomic_DNA"/>
</dbReference>
<keyword evidence="6" id="KW-0479">Metal-binding</keyword>
<dbReference type="PIRSF" id="PIRSF000722">
    <property type="entry name" value="Acetate_prop_kin"/>
    <property type="match status" value="1"/>
</dbReference>
<dbReference type="InterPro" id="IPR004372">
    <property type="entry name" value="Ac/propionate_kinase"/>
</dbReference>